<dbReference type="AlphaFoldDB" id="A0A0R2BJK9"/>
<evidence type="ECO:0000256" key="1">
    <source>
        <dbReference type="SAM" id="Phobius"/>
    </source>
</evidence>
<dbReference type="STRING" id="1423738.FC84_GL001676"/>
<keyword evidence="1" id="KW-0472">Membrane</keyword>
<organism evidence="2 3">
    <name type="scientific">Lapidilactobacillus dextrinicus DSM 20335</name>
    <dbReference type="NCBI Taxonomy" id="1423738"/>
    <lineage>
        <taxon>Bacteria</taxon>
        <taxon>Bacillati</taxon>
        <taxon>Bacillota</taxon>
        <taxon>Bacilli</taxon>
        <taxon>Lactobacillales</taxon>
        <taxon>Lactobacillaceae</taxon>
        <taxon>Lapidilactobacillus</taxon>
    </lineage>
</organism>
<comment type="caution">
    <text evidence="2">The sequence shown here is derived from an EMBL/GenBank/DDBJ whole genome shotgun (WGS) entry which is preliminary data.</text>
</comment>
<proteinExistence type="predicted"/>
<keyword evidence="1" id="KW-1133">Transmembrane helix</keyword>
<dbReference type="PATRIC" id="fig|1423738.3.peg.1703"/>
<dbReference type="Proteomes" id="UP000051813">
    <property type="component" value="Unassembled WGS sequence"/>
</dbReference>
<protein>
    <submittedName>
        <fullName evidence="2">Uncharacterized protein</fullName>
    </submittedName>
</protein>
<accession>A0A0R2BJK9</accession>
<feature type="transmembrane region" description="Helical" evidence="1">
    <location>
        <begin position="24"/>
        <end position="42"/>
    </location>
</feature>
<reference evidence="2 3" key="1">
    <citation type="journal article" date="2015" name="Genome Announc.">
        <title>Expanding the biotechnology potential of lactobacilli through comparative genomics of 213 strains and associated genera.</title>
        <authorList>
            <person name="Sun Z."/>
            <person name="Harris H.M."/>
            <person name="McCann A."/>
            <person name="Guo C."/>
            <person name="Argimon S."/>
            <person name="Zhang W."/>
            <person name="Yang X."/>
            <person name="Jeffery I.B."/>
            <person name="Cooney J.C."/>
            <person name="Kagawa T.F."/>
            <person name="Liu W."/>
            <person name="Song Y."/>
            <person name="Salvetti E."/>
            <person name="Wrobel A."/>
            <person name="Rasinkangas P."/>
            <person name="Parkhill J."/>
            <person name="Rea M.C."/>
            <person name="O'Sullivan O."/>
            <person name="Ritari J."/>
            <person name="Douillard F.P."/>
            <person name="Paul Ross R."/>
            <person name="Yang R."/>
            <person name="Briner A.E."/>
            <person name="Felis G.E."/>
            <person name="de Vos W.M."/>
            <person name="Barrangou R."/>
            <person name="Klaenhammer T.R."/>
            <person name="Caufield P.W."/>
            <person name="Cui Y."/>
            <person name="Zhang H."/>
            <person name="O'Toole P.W."/>
        </authorList>
    </citation>
    <scope>NUCLEOTIDE SEQUENCE [LARGE SCALE GENOMIC DNA]</scope>
    <source>
        <strain evidence="2 3">DSM 20335</strain>
    </source>
</reference>
<name>A0A0R2BJK9_9LACO</name>
<keyword evidence="1" id="KW-0812">Transmembrane</keyword>
<evidence type="ECO:0000313" key="2">
    <source>
        <dbReference type="EMBL" id="KRM79495.1"/>
    </source>
</evidence>
<dbReference type="EMBL" id="AYYK01000004">
    <property type="protein sequence ID" value="KRM79495.1"/>
    <property type="molecule type" value="Genomic_DNA"/>
</dbReference>
<evidence type="ECO:0000313" key="3">
    <source>
        <dbReference type="Proteomes" id="UP000051813"/>
    </source>
</evidence>
<gene>
    <name evidence="2" type="ORF">FC84_GL001676</name>
</gene>
<keyword evidence="3" id="KW-1185">Reference proteome</keyword>
<sequence>MLAIAMLLVGMIVPINLRDGLSDLLFGATFMWIIVNQEAFFGKSTKKATTHRHE</sequence>